<evidence type="ECO:0000256" key="6">
    <source>
        <dbReference type="ARBA" id="ARBA00022691"/>
    </source>
</evidence>
<comment type="pathway">
    <text evidence="1">Cofactor biosynthesis; adenosylcobalamin biosynthesis.</text>
</comment>
<dbReference type="PROSITE" id="PS00839">
    <property type="entry name" value="SUMT_1"/>
    <property type="match status" value="1"/>
</dbReference>
<dbReference type="InterPro" id="IPR035996">
    <property type="entry name" value="4pyrrol_Methylase_sf"/>
</dbReference>
<dbReference type="InterPro" id="IPR006364">
    <property type="entry name" value="CobI/CbiL/CobIJ_dom"/>
</dbReference>
<dbReference type="InterPro" id="IPR000878">
    <property type="entry name" value="4pyrrol_Mease"/>
</dbReference>
<dbReference type="GeneID" id="68867088"/>
<keyword evidence="6" id="KW-0949">S-adenosyl-L-methionine</keyword>
<keyword evidence="5" id="KW-0808">Transferase</keyword>
<comment type="similarity">
    <text evidence="2 7">Belongs to the precorrin methyltransferase family.</text>
</comment>
<protein>
    <submittedName>
        <fullName evidence="9">Precorrin-2 C(20)-methyltransferase</fullName>
    </submittedName>
</protein>
<evidence type="ECO:0000256" key="3">
    <source>
        <dbReference type="ARBA" id="ARBA00022573"/>
    </source>
</evidence>
<dbReference type="Proteomes" id="UP001319921">
    <property type="component" value="Chromosome"/>
</dbReference>
<reference evidence="9 10" key="1">
    <citation type="journal article" date="2022" name="Microbiol. Resour. Announc.">
        <title>Complete Genome Sequence of the Hyperthermophilic and Acidophilic Archaeon Saccharolobus caldissimus Strain HS-3T.</title>
        <authorList>
            <person name="Sakai H.D."/>
            <person name="Kurosawa N."/>
        </authorList>
    </citation>
    <scope>NUCLEOTIDE SEQUENCE [LARGE SCALE GENOMIC DNA]</scope>
    <source>
        <strain evidence="9 10">JCM32116</strain>
    </source>
</reference>
<dbReference type="CDD" id="cd11645">
    <property type="entry name" value="Precorrin_2_C20_MT"/>
    <property type="match status" value="1"/>
</dbReference>
<dbReference type="NCBIfam" id="TIGR01467">
    <property type="entry name" value="cobI_cbiL"/>
    <property type="match status" value="1"/>
</dbReference>
<evidence type="ECO:0000256" key="1">
    <source>
        <dbReference type="ARBA" id="ARBA00004953"/>
    </source>
</evidence>
<organism evidence="9 10">
    <name type="scientific">Saccharolobus caldissimus</name>
    <dbReference type="NCBI Taxonomy" id="1702097"/>
    <lineage>
        <taxon>Archaea</taxon>
        <taxon>Thermoproteota</taxon>
        <taxon>Thermoprotei</taxon>
        <taxon>Sulfolobales</taxon>
        <taxon>Sulfolobaceae</taxon>
        <taxon>Saccharolobus</taxon>
    </lineage>
</organism>
<evidence type="ECO:0000259" key="8">
    <source>
        <dbReference type="Pfam" id="PF00590"/>
    </source>
</evidence>
<keyword evidence="10" id="KW-1185">Reference proteome</keyword>
<dbReference type="EMBL" id="AP025226">
    <property type="protein sequence ID" value="BDB99347.1"/>
    <property type="molecule type" value="Genomic_DNA"/>
</dbReference>
<dbReference type="PANTHER" id="PTHR43467">
    <property type="entry name" value="COBALT-PRECORRIN-2 C(20)-METHYLTRANSFERASE"/>
    <property type="match status" value="1"/>
</dbReference>
<dbReference type="PANTHER" id="PTHR43467:SF2">
    <property type="entry name" value="COBALT-PRECORRIN-2 C(20)-METHYLTRANSFERASE"/>
    <property type="match status" value="1"/>
</dbReference>
<evidence type="ECO:0000313" key="9">
    <source>
        <dbReference type="EMBL" id="BDB99347.1"/>
    </source>
</evidence>
<dbReference type="PIRSF" id="PIRSF036427">
    <property type="entry name" value="Precrrn-2_mtase"/>
    <property type="match status" value="1"/>
</dbReference>
<keyword evidence="4" id="KW-0489">Methyltransferase</keyword>
<dbReference type="InterPro" id="IPR014777">
    <property type="entry name" value="4pyrrole_Mease_sub1"/>
</dbReference>
<dbReference type="NCBIfam" id="NF004062">
    <property type="entry name" value="PRK05576.1-5"/>
    <property type="match status" value="1"/>
</dbReference>
<feature type="domain" description="Tetrapyrrole methylase" evidence="8">
    <location>
        <begin position="2"/>
        <end position="202"/>
    </location>
</feature>
<dbReference type="GO" id="GO:0032259">
    <property type="term" value="P:methylation"/>
    <property type="evidence" value="ECO:0007669"/>
    <property type="project" value="UniProtKB-KW"/>
</dbReference>
<evidence type="ECO:0000256" key="4">
    <source>
        <dbReference type="ARBA" id="ARBA00022603"/>
    </source>
</evidence>
<sequence length="224" mass="25395">MKLYVIGLGPGDEELITLKAVKILSNVRTIFIPYSTGTNRSLAENIVKKYAGNNSRLILLGFPMSKNVKEEELKELGKKICDETREYEAAFVTLGDPTLYSTFFRIKDKIPCEINIEIIPGVSSITACASKAHISLANSDETIAIIPASRLDKIEKAKEFFDTIIVLKTNENIENLLDLLRSNYNLIYAKRCFMSEEKIIKLNEKISDKDYFSMVIAIRRDKEE</sequence>
<gene>
    <name evidence="9" type="ORF">SACC_23640</name>
</gene>
<dbReference type="Gene3D" id="3.40.1010.10">
    <property type="entry name" value="Cobalt-precorrin-4 Transmethylase, Domain 1"/>
    <property type="match status" value="1"/>
</dbReference>
<dbReference type="GO" id="GO:0009236">
    <property type="term" value="P:cobalamin biosynthetic process"/>
    <property type="evidence" value="ECO:0007669"/>
    <property type="project" value="UniProtKB-UniRule"/>
</dbReference>
<dbReference type="InterPro" id="IPR003043">
    <property type="entry name" value="Uropor_MeTrfase_CS"/>
</dbReference>
<proteinExistence type="inferred from homology"/>
<dbReference type="SUPFAM" id="SSF53790">
    <property type="entry name" value="Tetrapyrrole methylase"/>
    <property type="match status" value="1"/>
</dbReference>
<evidence type="ECO:0000256" key="2">
    <source>
        <dbReference type="ARBA" id="ARBA00005879"/>
    </source>
</evidence>
<evidence type="ECO:0000313" key="10">
    <source>
        <dbReference type="Proteomes" id="UP001319921"/>
    </source>
</evidence>
<dbReference type="KEGG" id="scas:SACC_23640"/>
<dbReference type="Gene3D" id="3.30.950.10">
    <property type="entry name" value="Methyltransferase, Cobalt-precorrin-4 Transmethylase, Domain 2"/>
    <property type="match status" value="1"/>
</dbReference>
<evidence type="ECO:0000256" key="5">
    <source>
        <dbReference type="ARBA" id="ARBA00022679"/>
    </source>
</evidence>
<name>A0AAQ4CU66_9CREN</name>
<evidence type="ECO:0000256" key="7">
    <source>
        <dbReference type="PIRNR" id="PIRNR036427"/>
    </source>
</evidence>
<dbReference type="RefSeq" id="WP_229569665.1">
    <property type="nucleotide sequence ID" value="NZ_AP025226.1"/>
</dbReference>
<accession>A0AAQ4CU66</accession>
<dbReference type="AlphaFoldDB" id="A0AAQ4CU66"/>
<dbReference type="InterPro" id="IPR014776">
    <property type="entry name" value="4pyrrole_Mease_sub2"/>
</dbReference>
<dbReference type="GO" id="GO:0030788">
    <property type="term" value="F:precorrin-2 C20-methyltransferase activity"/>
    <property type="evidence" value="ECO:0007669"/>
    <property type="project" value="InterPro"/>
</dbReference>
<dbReference type="InterPro" id="IPR012382">
    <property type="entry name" value="CobI/CbiL"/>
</dbReference>
<dbReference type="Pfam" id="PF00590">
    <property type="entry name" value="TP_methylase"/>
    <property type="match status" value="1"/>
</dbReference>
<keyword evidence="3" id="KW-0169">Cobalamin biosynthesis</keyword>